<evidence type="ECO:0000313" key="4">
    <source>
        <dbReference type="EMBL" id="GAA5029511.1"/>
    </source>
</evidence>
<organism evidence="4 5">
    <name type="scientific">Streptomyces siamensis</name>
    <dbReference type="NCBI Taxonomy" id="1274986"/>
    <lineage>
        <taxon>Bacteria</taxon>
        <taxon>Bacillati</taxon>
        <taxon>Actinomycetota</taxon>
        <taxon>Actinomycetes</taxon>
        <taxon>Kitasatosporales</taxon>
        <taxon>Streptomycetaceae</taxon>
        <taxon>Streptomyces</taxon>
    </lineage>
</organism>
<keyword evidence="3" id="KW-0560">Oxidoreductase</keyword>
<dbReference type="PRINTS" id="PR00081">
    <property type="entry name" value="GDHRDH"/>
</dbReference>
<dbReference type="InterPro" id="IPR036291">
    <property type="entry name" value="NAD(P)-bd_dom_sf"/>
</dbReference>
<dbReference type="PANTHER" id="PTHR43963">
    <property type="entry name" value="CARBONYL REDUCTASE 1-RELATED"/>
    <property type="match status" value="1"/>
</dbReference>
<comment type="caution">
    <text evidence="4">The sequence shown here is derived from an EMBL/GenBank/DDBJ whole genome shotgun (WGS) entry which is preliminary data.</text>
</comment>
<name>A0ABP9JEE8_9ACTN</name>
<sequence>MDDMTDPRIALVTGANQGLGRALVEGLAARLGPDDLVLLTGRNERRVTDAVSCVGQADATRSRVEGRVLDVTDAEAVRRLATELAGRYAGVDIVVSNASAPLTPDRSQAEQADEFIDVANGGAHAVLRSFGPVLRPGGRLVVVASSLGTLGHLDPRLRHLFDGVSLDEVEAAVASWRAAVHDGSSEQLGWPRWINVPSKVAQVAAVRAVAAERRDADLAHGTLIAAVCPGLVDTALSRPWFADFSQAQSPAQAAVAVLDLLLAEKADPSAYGELVRFGEVLPWRAGSPPLQQEGLLRR</sequence>
<keyword evidence="5" id="KW-1185">Reference proteome</keyword>
<reference evidence="5" key="1">
    <citation type="journal article" date="2019" name="Int. J. Syst. Evol. Microbiol.">
        <title>The Global Catalogue of Microorganisms (GCM) 10K type strain sequencing project: providing services to taxonomists for standard genome sequencing and annotation.</title>
        <authorList>
            <consortium name="The Broad Institute Genomics Platform"/>
            <consortium name="The Broad Institute Genome Sequencing Center for Infectious Disease"/>
            <person name="Wu L."/>
            <person name="Ma J."/>
        </authorList>
    </citation>
    <scope>NUCLEOTIDE SEQUENCE [LARGE SCALE GENOMIC DNA]</scope>
    <source>
        <strain evidence="5">JCM 18409</strain>
    </source>
</reference>
<proteinExistence type="inferred from homology"/>
<dbReference type="PANTHER" id="PTHR43963:SF6">
    <property type="entry name" value="CHAIN DEHYDROGENASE FAMILY PROTEIN, PUTATIVE (AFU_ORTHOLOGUE AFUA_3G15350)-RELATED"/>
    <property type="match status" value="1"/>
</dbReference>
<keyword evidence="2" id="KW-0521">NADP</keyword>
<evidence type="ECO:0000256" key="1">
    <source>
        <dbReference type="ARBA" id="ARBA00006484"/>
    </source>
</evidence>
<evidence type="ECO:0000313" key="5">
    <source>
        <dbReference type="Proteomes" id="UP001501759"/>
    </source>
</evidence>
<dbReference type="Pfam" id="PF00106">
    <property type="entry name" value="adh_short"/>
    <property type="match status" value="1"/>
</dbReference>
<dbReference type="Gene3D" id="3.40.50.720">
    <property type="entry name" value="NAD(P)-binding Rossmann-like Domain"/>
    <property type="match status" value="1"/>
</dbReference>
<accession>A0ABP9JEE8</accession>
<dbReference type="EMBL" id="BAABKB010000032">
    <property type="protein sequence ID" value="GAA5029511.1"/>
    <property type="molecule type" value="Genomic_DNA"/>
</dbReference>
<dbReference type="Proteomes" id="UP001501759">
    <property type="component" value="Unassembled WGS sequence"/>
</dbReference>
<dbReference type="InterPro" id="IPR002347">
    <property type="entry name" value="SDR_fam"/>
</dbReference>
<dbReference type="SUPFAM" id="SSF51735">
    <property type="entry name" value="NAD(P)-binding Rossmann-fold domains"/>
    <property type="match status" value="1"/>
</dbReference>
<evidence type="ECO:0000256" key="2">
    <source>
        <dbReference type="ARBA" id="ARBA00022857"/>
    </source>
</evidence>
<protein>
    <submittedName>
        <fullName evidence="4">SDR family NAD(P)-dependent oxidoreductase</fullName>
    </submittedName>
</protein>
<evidence type="ECO:0000256" key="3">
    <source>
        <dbReference type="ARBA" id="ARBA00023002"/>
    </source>
</evidence>
<gene>
    <name evidence="4" type="ORF">GCM10023335_68580</name>
</gene>
<comment type="similarity">
    <text evidence="1">Belongs to the short-chain dehydrogenases/reductases (SDR) family.</text>
</comment>